<sequence length="361" mass="42163">MDQPSPSSPLSIRHQQRQYHLSKLECLPPELLEKIFFHSLAINLPRASPYIAGVLSKPIIYKWLIRLAFSSSNPSSRQDFFTEDFLPSPLDFWALSNAKRKLLQQEILECRWSTLQLFRECQREYVKHVLRQKGAGLVFISAEDRAGLDTIEEKLSRPMEFDKAESGRRGSGDLILRAKKVVHGREGEGEGGRGRGGGEVDMRISFWFHFGGVQIREPSPVSHEIDMFRLPCPPSPNERPRMPDKLLHAPWTCEKLEFLTLLSQETYIDEHNHSTERSHQVLRQLIRDRDYVTFKNLLELNITTRDYSYPQKWPVKTRHFKEALRHVTGLNDPFVRLLYDKRWDCLKDRKVRDEVLNCIES</sequence>
<gene>
    <name evidence="1" type="ORF">GQ26_0100610</name>
</gene>
<dbReference type="eggNOG" id="ENOG502T0X6">
    <property type="taxonomic scope" value="Eukaryota"/>
</dbReference>
<reference evidence="1" key="1">
    <citation type="journal article" date="2014" name="PLoS Genet.">
        <title>Signature Gene Expression Reveals Novel Clues to the Molecular Mechanisms of Dimorphic Transition in Penicillium marneffei.</title>
        <authorList>
            <person name="Yang E."/>
            <person name="Wang G."/>
            <person name="Cai J."/>
            <person name="Woo P.C."/>
            <person name="Lau S.K."/>
            <person name="Yuen K.-Y."/>
            <person name="Chow W.-N."/>
            <person name="Lin X."/>
        </authorList>
    </citation>
    <scope>NUCLEOTIDE SEQUENCE [LARGE SCALE GENOMIC DNA]</scope>
    <source>
        <strain evidence="1">PM1</strain>
    </source>
</reference>
<proteinExistence type="predicted"/>
<dbReference type="AlphaFoldDB" id="A0A093V927"/>
<name>A0A093V927_TALMA</name>
<comment type="caution">
    <text evidence="1">The sequence shown here is derived from an EMBL/GenBank/DDBJ whole genome shotgun (WGS) entry which is preliminary data.</text>
</comment>
<protein>
    <submittedName>
        <fullName evidence="1">Uncharacterized protein</fullName>
    </submittedName>
</protein>
<accession>A0A093V927</accession>
<organism evidence="1">
    <name type="scientific">Talaromyces marneffei PM1</name>
    <dbReference type="NCBI Taxonomy" id="1077442"/>
    <lineage>
        <taxon>Eukaryota</taxon>
        <taxon>Fungi</taxon>
        <taxon>Dikarya</taxon>
        <taxon>Ascomycota</taxon>
        <taxon>Pezizomycotina</taxon>
        <taxon>Eurotiomycetes</taxon>
        <taxon>Eurotiomycetidae</taxon>
        <taxon>Eurotiales</taxon>
        <taxon>Trichocomaceae</taxon>
        <taxon>Talaromyces</taxon>
        <taxon>Talaromyces sect. Talaromyces</taxon>
    </lineage>
</organism>
<evidence type="ECO:0000313" key="1">
    <source>
        <dbReference type="EMBL" id="KFX49012.1"/>
    </source>
</evidence>
<dbReference type="EMBL" id="JPOX01000010">
    <property type="protein sequence ID" value="KFX49012.1"/>
    <property type="molecule type" value="Genomic_DNA"/>
</dbReference>
<dbReference type="HOGENOM" id="CLU_808848_0_0_1"/>